<keyword evidence="2 5" id="KW-0238">DNA-binding</keyword>
<dbReference type="EMBL" id="JBHUMQ010000019">
    <property type="protein sequence ID" value="MFD2693732.1"/>
    <property type="molecule type" value="Genomic_DNA"/>
</dbReference>
<dbReference type="Gene3D" id="1.10.260.40">
    <property type="entry name" value="lambda repressor-like DNA-binding domains"/>
    <property type="match status" value="1"/>
</dbReference>
<evidence type="ECO:0000259" key="4">
    <source>
        <dbReference type="PROSITE" id="PS50932"/>
    </source>
</evidence>
<dbReference type="SUPFAM" id="SSF47413">
    <property type="entry name" value="lambda repressor-like DNA-binding domains"/>
    <property type="match status" value="1"/>
</dbReference>
<evidence type="ECO:0000256" key="1">
    <source>
        <dbReference type="ARBA" id="ARBA00023015"/>
    </source>
</evidence>
<name>A0ABW5S2F2_9BACL</name>
<dbReference type="Pfam" id="PF00356">
    <property type="entry name" value="LacI"/>
    <property type="match status" value="1"/>
</dbReference>
<proteinExistence type="predicted"/>
<dbReference type="InterPro" id="IPR046335">
    <property type="entry name" value="LacI/GalR-like_sensor"/>
</dbReference>
<sequence>MPTIRDISKLAKVSPGTVSRALNPTQQKNVSEETRIKVQQIAKNLGYQHFVKKNKEDKRMTPPLLHFALLTTHTIEEETKDEYWRFVRLGIYQAAKAENISIEKVIDMHNGIDPKQVANYDAVLIIGTVSLNVIKSLKEVNTNLVVIDGGVDYDGLVDTVDPNFKKLTIETLDKMSAYTDKEIAIISGNRREIHMDGTVGNVIEDPRVKAYKAWTKTHGKKELFKKTEWSNNAAMKATDSLINDYGNVLSAIIVTSDSLLLVGVMKSLAKHGIVPGKQIMLVSFDDMEFVSFLTPAPSSIWIPKAELGYAAILHAVTLTKKSSKNWITQIVIPGKIRYRDTFRPASMS</sequence>
<dbReference type="SUPFAM" id="SSF53822">
    <property type="entry name" value="Periplasmic binding protein-like I"/>
    <property type="match status" value="1"/>
</dbReference>
<dbReference type="PANTHER" id="PTHR30146:SF149">
    <property type="entry name" value="HTH-TYPE TRANSCRIPTIONAL REGULATOR EBGR"/>
    <property type="match status" value="1"/>
</dbReference>
<gene>
    <name evidence="5" type="ORF">ACFSUE_08870</name>
</gene>
<dbReference type="InterPro" id="IPR010982">
    <property type="entry name" value="Lambda_DNA-bd_dom_sf"/>
</dbReference>
<feature type="domain" description="HTH lacI-type" evidence="4">
    <location>
        <begin position="2"/>
        <end position="48"/>
    </location>
</feature>
<keyword evidence="1" id="KW-0805">Transcription regulation</keyword>
<keyword evidence="3" id="KW-0804">Transcription</keyword>
<protein>
    <submittedName>
        <fullName evidence="5">LacI family DNA-binding transcriptional regulator</fullName>
    </submittedName>
</protein>
<evidence type="ECO:0000313" key="5">
    <source>
        <dbReference type="EMBL" id="MFD2693732.1"/>
    </source>
</evidence>
<evidence type="ECO:0000256" key="2">
    <source>
        <dbReference type="ARBA" id="ARBA00023125"/>
    </source>
</evidence>
<evidence type="ECO:0000313" key="6">
    <source>
        <dbReference type="Proteomes" id="UP001597399"/>
    </source>
</evidence>
<reference evidence="6" key="1">
    <citation type="journal article" date="2019" name="Int. J. Syst. Evol. Microbiol.">
        <title>The Global Catalogue of Microorganisms (GCM) 10K type strain sequencing project: providing services to taxonomists for standard genome sequencing and annotation.</title>
        <authorList>
            <consortium name="The Broad Institute Genomics Platform"/>
            <consortium name="The Broad Institute Genome Sequencing Center for Infectious Disease"/>
            <person name="Wu L."/>
            <person name="Ma J."/>
        </authorList>
    </citation>
    <scope>NUCLEOTIDE SEQUENCE [LARGE SCALE GENOMIC DNA]</scope>
    <source>
        <strain evidence="6">TISTR 2466</strain>
    </source>
</reference>
<dbReference type="RefSeq" id="WP_253064814.1">
    <property type="nucleotide sequence ID" value="NZ_JAMXWM010000032.1"/>
</dbReference>
<dbReference type="Gene3D" id="3.40.50.2300">
    <property type="match status" value="2"/>
</dbReference>
<organism evidence="5 6">
    <name type="scientific">Sporolactobacillus shoreicorticis</name>
    <dbReference type="NCBI Taxonomy" id="1923877"/>
    <lineage>
        <taxon>Bacteria</taxon>
        <taxon>Bacillati</taxon>
        <taxon>Bacillota</taxon>
        <taxon>Bacilli</taxon>
        <taxon>Bacillales</taxon>
        <taxon>Sporolactobacillaceae</taxon>
        <taxon>Sporolactobacillus</taxon>
    </lineage>
</organism>
<dbReference type="PROSITE" id="PS50932">
    <property type="entry name" value="HTH_LACI_2"/>
    <property type="match status" value="1"/>
</dbReference>
<accession>A0ABW5S2F2</accession>
<dbReference type="SMART" id="SM00354">
    <property type="entry name" value="HTH_LACI"/>
    <property type="match status" value="1"/>
</dbReference>
<dbReference type="GO" id="GO:0003677">
    <property type="term" value="F:DNA binding"/>
    <property type="evidence" value="ECO:0007669"/>
    <property type="project" value="UniProtKB-KW"/>
</dbReference>
<evidence type="ECO:0000256" key="3">
    <source>
        <dbReference type="ARBA" id="ARBA00023163"/>
    </source>
</evidence>
<dbReference type="InterPro" id="IPR028082">
    <property type="entry name" value="Peripla_BP_I"/>
</dbReference>
<dbReference type="Pfam" id="PF13377">
    <property type="entry name" value="Peripla_BP_3"/>
    <property type="match status" value="1"/>
</dbReference>
<comment type="caution">
    <text evidence="5">The sequence shown here is derived from an EMBL/GenBank/DDBJ whole genome shotgun (WGS) entry which is preliminary data.</text>
</comment>
<dbReference type="Proteomes" id="UP001597399">
    <property type="component" value="Unassembled WGS sequence"/>
</dbReference>
<dbReference type="CDD" id="cd01392">
    <property type="entry name" value="HTH_LacI"/>
    <property type="match status" value="1"/>
</dbReference>
<keyword evidence="6" id="KW-1185">Reference proteome</keyword>
<dbReference type="PANTHER" id="PTHR30146">
    <property type="entry name" value="LACI-RELATED TRANSCRIPTIONAL REPRESSOR"/>
    <property type="match status" value="1"/>
</dbReference>
<dbReference type="InterPro" id="IPR000843">
    <property type="entry name" value="HTH_LacI"/>
</dbReference>